<evidence type="ECO:0000256" key="8">
    <source>
        <dbReference type="ARBA" id="ARBA00022723"/>
    </source>
</evidence>
<dbReference type="GO" id="GO:0030488">
    <property type="term" value="P:tRNA methylation"/>
    <property type="evidence" value="ECO:0007669"/>
    <property type="project" value="TreeGrafter"/>
</dbReference>
<evidence type="ECO:0000256" key="7">
    <source>
        <dbReference type="ARBA" id="ARBA00022691"/>
    </source>
</evidence>
<keyword evidence="10" id="KW-0411">Iron-sulfur</keyword>
<dbReference type="CDD" id="cd01335">
    <property type="entry name" value="Radical_SAM"/>
    <property type="match status" value="1"/>
</dbReference>
<evidence type="ECO:0000256" key="5">
    <source>
        <dbReference type="ARBA" id="ARBA00022603"/>
    </source>
</evidence>
<dbReference type="PIRSF" id="PIRSF006004">
    <property type="entry name" value="CHP00048"/>
    <property type="match status" value="1"/>
</dbReference>
<dbReference type="Pfam" id="PF04055">
    <property type="entry name" value="Radical_SAM"/>
    <property type="match status" value="1"/>
</dbReference>
<dbReference type="InterPro" id="IPR013785">
    <property type="entry name" value="Aldolase_TIM"/>
</dbReference>
<dbReference type="SUPFAM" id="SSF102114">
    <property type="entry name" value="Radical SAM enzymes"/>
    <property type="match status" value="1"/>
</dbReference>
<dbReference type="EMBL" id="MFQZ01000004">
    <property type="protein sequence ID" value="OGH88294.1"/>
    <property type="molecule type" value="Genomic_DNA"/>
</dbReference>
<dbReference type="PANTHER" id="PTHR30544">
    <property type="entry name" value="23S RRNA METHYLTRANSFERASE"/>
    <property type="match status" value="1"/>
</dbReference>
<evidence type="ECO:0000313" key="12">
    <source>
        <dbReference type="EMBL" id="OGH88294.1"/>
    </source>
</evidence>
<dbReference type="Gene3D" id="1.10.150.530">
    <property type="match status" value="1"/>
</dbReference>
<evidence type="ECO:0000256" key="2">
    <source>
        <dbReference type="ARBA" id="ARBA00004496"/>
    </source>
</evidence>
<dbReference type="InterPro" id="IPR004383">
    <property type="entry name" value="rRNA_lsu_MTrfase_RlmN/Cfr"/>
</dbReference>
<dbReference type="GO" id="GO:0046872">
    <property type="term" value="F:metal ion binding"/>
    <property type="evidence" value="ECO:0007669"/>
    <property type="project" value="UniProtKB-KW"/>
</dbReference>
<dbReference type="Proteomes" id="UP000177907">
    <property type="component" value="Unassembled WGS sequence"/>
</dbReference>
<comment type="subcellular location">
    <subcellularLocation>
        <location evidence="2">Cytoplasm</location>
    </subcellularLocation>
</comment>
<dbReference type="SFLD" id="SFLDS00029">
    <property type="entry name" value="Radical_SAM"/>
    <property type="match status" value="1"/>
</dbReference>
<gene>
    <name evidence="12" type="ORF">A3J93_02120</name>
</gene>
<evidence type="ECO:0000256" key="10">
    <source>
        <dbReference type="ARBA" id="ARBA00023014"/>
    </source>
</evidence>
<dbReference type="SFLD" id="SFLDG01062">
    <property type="entry name" value="methyltransferase_(Class_A)"/>
    <property type="match status" value="1"/>
</dbReference>
<dbReference type="SFLD" id="SFLDF00275">
    <property type="entry name" value="adenosine_C2_methyltransferase"/>
    <property type="match status" value="1"/>
</dbReference>
<keyword evidence="9" id="KW-0408">Iron</keyword>
<keyword evidence="6" id="KW-0808">Transferase</keyword>
<accession>A0A1F6NXB6</accession>
<keyword evidence="8" id="KW-0479">Metal-binding</keyword>
<comment type="caution">
    <text evidence="12">The sequence shown here is derived from an EMBL/GenBank/DDBJ whole genome shotgun (WGS) entry which is preliminary data.</text>
</comment>
<feature type="domain" description="Radical SAM core" evidence="11">
    <location>
        <begin position="96"/>
        <end position="333"/>
    </location>
</feature>
<reference evidence="12 13" key="1">
    <citation type="journal article" date="2016" name="Nat. Commun.">
        <title>Thousands of microbial genomes shed light on interconnected biogeochemical processes in an aquifer system.</title>
        <authorList>
            <person name="Anantharaman K."/>
            <person name="Brown C.T."/>
            <person name="Hug L.A."/>
            <person name="Sharon I."/>
            <person name="Castelle C.J."/>
            <person name="Probst A.J."/>
            <person name="Thomas B.C."/>
            <person name="Singh A."/>
            <person name="Wilkins M.J."/>
            <person name="Karaoz U."/>
            <person name="Brodie E.L."/>
            <person name="Williams K.H."/>
            <person name="Hubbard S.S."/>
            <person name="Banfield J.F."/>
        </authorList>
    </citation>
    <scope>NUCLEOTIDE SEQUENCE [LARGE SCALE GENOMIC DNA]</scope>
</reference>
<dbReference type="Gene3D" id="3.20.20.70">
    <property type="entry name" value="Aldolase class I"/>
    <property type="match status" value="1"/>
</dbReference>
<dbReference type="PROSITE" id="PS51918">
    <property type="entry name" value="RADICAL_SAM"/>
    <property type="match status" value="1"/>
</dbReference>
<organism evidence="12 13">
    <name type="scientific">Candidatus Magasanikbacteria bacterium RIFOXYC2_FULL_42_28</name>
    <dbReference type="NCBI Taxonomy" id="1798704"/>
    <lineage>
        <taxon>Bacteria</taxon>
        <taxon>Candidatus Magasanikiibacteriota</taxon>
    </lineage>
</organism>
<proteinExistence type="predicted"/>
<dbReference type="PANTHER" id="PTHR30544:SF5">
    <property type="entry name" value="RADICAL SAM CORE DOMAIN-CONTAINING PROTEIN"/>
    <property type="match status" value="1"/>
</dbReference>
<evidence type="ECO:0000256" key="4">
    <source>
        <dbReference type="ARBA" id="ARBA00022490"/>
    </source>
</evidence>
<evidence type="ECO:0000256" key="3">
    <source>
        <dbReference type="ARBA" id="ARBA00022485"/>
    </source>
</evidence>
<dbReference type="GO" id="GO:0051539">
    <property type="term" value="F:4 iron, 4 sulfur cluster binding"/>
    <property type="evidence" value="ECO:0007669"/>
    <property type="project" value="UniProtKB-KW"/>
</dbReference>
<name>A0A1F6NXB6_9BACT</name>
<keyword evidence="4" id="KW-0963">Cytoplasm</keyword>
<evidence type="ECO:0000256" key="6">
    <source>
        <dbReference type="ARBA" id="ARBA00022679"/>
    </source>
</evidence>
<evidence type="ECO:0000313" key="13">
    <source>
        <dbReference type="Proteomes" id="UP000177907"/>
    </source>
</evidence>
<dbReference type="GO" id="GO:0070475">
    <property type="term" value="P:rRNA base methylation"/>
    <property type="evidence" value="ECO:0007669"/>
    <property type="project" value="TreeGrafter"/>
</dbReference>
<dbReference type="GO" id="GO:0005737">
    <property type="term" value="C:cytoplasm"/>
    <property type="evidence" value="ECO:0007669"/>
    <property type="project" value="UniProtKB-SubCell"/>
</dbReference>
<dbReference type="InterPro" id="IPR007197">
    <property type="entry name" value="rSAM"/>
</dbReference>
<sequence length="348" mass="39557">MDELGKITANLPRYRFQQIVSAWFETSIRSFDSISTLPQNLREQLKTVDFMTVFPTGIKEDKGDLTFKTLLTLKDGATVETVLMGRVNKKITGRPGEVRYTICVSSQVGCPMKCTFCATGRLGLKRNLTWREILDQYRFWNYFIADHLEGKIDNIVFMGQGEPMLNYENVKLTINAILKNTELGPRQITVSTVGVKAGMEKIVTDPDWPAVRFALSLHSAITETRQKLVPSHAPGFLEWLPEWAKLYHERFSARTKFVGIEYTFIKDANDDDKHLKALVKLASKLGKTRINLIPYNSTDPNMLGSAMEVIEHWREELMKKDFTVTIRRSQGQRIAAACGQLSNKVAND</sequence>
<comment type="cofactor">
    <cofactor evidence="1">
        <name>[4Fe-4S] cluster</name>
        <dbReference type="ChEBI" id="CHEBI:49883"/>
    </cofactor>
</comment>
<keyword evidence="3" id="KW-0004">4Fe-4S</keyword>
<evidence type="ECO:0000259" key="11">
    <source>
        <dbReference type="PROSITE" id="PS51918"/>
    </source>
</evidence>
<protein>
    <recommendedName>
        <fullName evidence="11">Radical SAM core domain-containing protein</fullName>
    </recommendedName>
</protein>
<keyword evidence="7" id="KW-0949">S-adenosyl-L-methionine</keyword>
<dbReference type="InterPro" id="IPR058240">
    <property type="entry name" value="rSAM_sf"/>
</dbReference>
<dbReference type="STRING" id="1798704.A3J93_02120"/>
<keyword evidence="5" id="KW-0489">Methyltransferase</keyword>
<dbReference type="GO" id="GO:0008173">
    <property type="term" value="F:RNA methyltransferase activity"/>
    <property type="evidence" value="ECO:0007669"/>
    <property type="project" value="InterPro"/>
</dbReference>
<evidence type="ECO:0000256" key="1">
    <source>
        <dbReference type="ARBA" id="ARBA00001966"/>
    </source>
</evidence>
<evidence type="ECO:0000256" key="9">
    <source>
        <dbReference type="ARBA" id="ARBA00023004"/>
    </source>
</evidence>
<dbReference type="AlphaFoldDB" id="A0A1F6NXB6"/>
<dbReference type="InterPro" id="IPR040072">
    <property type="entry name" value="Methyltransferase_A"/>
</dbReference>